<feature type="region of interest" description="Disordered" evidence="1">
    <location>
        <begin position="1"/>
        <end position="26"/>
    </location>
</feature>
<proteinExistence type="predicted"/>
<name>A0A3N0YY21_ANAGA</name>
<comment type="caution">
    <text evidence="2">The sequence shown here is derived from an EMBL/GenBank/DDBJ whole genome shotgun (WGS) entry which is preliminary data.</text>
</comment>
<dbReference type="EMBL" id="RJVU01019080">
    <property type="protein sequence ID" value="ROL51205.1"/>
    <property type="molecule type" value="Genomic_DNA"/>
</dbReference>
<organism evidence="2 3">
    <name type="scientific">Anabarilius grahami</name>
    <name type="common">Kanglang fish</name>
    <name type="synonym">Barilius grahami</name>
    <dbReference type="NCBI Taxonomy" id="495550"/>
    <lineage>
        <taxon>Eukaryota</taxon>
        <taxon>Metazoa</taxon>
        <taxon>Chordata</taxon>
        <taxon>Craniata</taxon>
        <taxon>Vertebrata</taxon>
        <taxon>Euteleostomi</taxon>
        <taxon>Actinopterygii</taxon>
        <taxon>Neopterygii</taxon>
        <taxon>Teleostei</taxon>
        <taxon>Ostariophysi</taxon>
        <taxon>Cypriniformes</taxon>
        <taxon>Xenocyprididae</taxon>
        <taxon>Xenocypridinae</taxon>
        <taxon>Xenocypridinae incertae sedis</taxon>
        <taxon>Anabarilius</taxon>
    </lineage>
</organism>
<evidence type="ECO:0000256" key="1">
    <source>
        <dbReference type="SAM" id="MobiDB-lite"/>
    </source>
</evidence>
<evidence type="ECO:0000313" key="3">
    <source>
        <dbReference type="Proteomes" id="UP000281406"/>
    </source>
</evidence>
<accession>A0A3N0YY21</accession>
<dbReference type="Proteomes" id="UP000281406">
    <property type="component" value="Unassembled WGS sequence"/>
</dbReference>
<reference evidence="2 3" key="1">
    <citation type="submission" date="2018-10" db="EMBL/GenBank/DDBJ databases">
        <title>Genome assembly for a Yunnan-Guizhou Plateau 3E fish, Anabarilius grahami (Regan), and its evolutionary and genetic applications.</title>
        <authorList>
            <person name="Jiang W."/>
        </authorList>
    </citation>
    <scope>NUCLEOTIDE SEQUENCE [LARGE SCALE GENOMIC DNA]</scope>
    <source>
        <strain evidence="2">AG-KIZ</strain>
        <tissue evidence="2">Muscle</tissue>
    </source>
</reference>
<dbReference type="AlphaFoldDB" id="A0A3N0YY21"/>
<gene>
    <name evidence="2" type="ORF">DPX16_18533</name>
</gene>
<keyword evidence="3" id="KW-1185">Reference proteome</keyword>
<sequence>MFGSQYLADEASAREKVSREELQQRDSHKAVINRAVKQYPSGEESNLPVLPKTQSSSLRHSSFPIPSKITAVNLHADFLQPFSRDDAPVEVLTAVDDLDVSVDLIVGTVTAVTAAYERRERRELHFSRDVCVSIQNTIMWSLIMLHQLTKCLCEFLIHINCYSAVKHKVSICLSEHNKEVDEPQDADGQKQEVANLGHQENAEDIIAHSEHSIELPQKGQRSNPEGSNQRFIIQQCSQNIRVIYKGSYIVNTETSSTYQTNHSLTLHYFSPTKIYFKYK</sequence>
<protein>
    <submittedName>
        <fullName evidence="2">Uncharacterized protein</fullName>
    </submittedName>
</protein>
<feature type="compositionally biased region" description="Basic and acidic residues" evidence="1">
    <location>
        <begin position="11"/>
        <end position="26"/>
    </location>
</feature>
<evidence type="ECO:0000313" key="2">
    <source>
        <dbReference type="EMBL" id="ROL51205.1"/>
    </source>
</evidence>